<dbReference type="EMBL" id="JAVIIQ010000005">
    <property type="protein sequence ID" value="MDX8532300.1"/>
    <property type="molecule type" value="Genomic_DNA"/>
</dbReference>
<dbReference type="InterPro" id="IPR018060">
    <property type="entry name" value="HTH_AraC"/>
</dbReference>
<name>A0ABU5A503_9HYPH</name>
<proteinExistence type="predicted"/>
<dbReference type="InterPro" id="IPR050204">
    <property type="entry name" value="AraC_XylS_family_regulators"/>
</dbReference>
<dbReference type="SUPFAM" id="SSF46689">
    <property type="entry name" value="Homeodomain-like"/>
    <property type="match status" value="2"/>
</dbReference>
<gene>
    <name evidence="5" type="ORF">RFM42_14990</name>
</gene>
<dbReference type="Pfam" id="PF12833">
    <property type="entry name" value="HTH_18"/>
    <property type="match status" value="1"/>
</dbReference>
<keyword evidence="6" id="KW-1185">Reference proteome</keyword>
<keyword evidence="1" id="KW-0805">Transcription regulation</keyword>
<evidence type="ECO:0000313" key="6">
    <source>
        <dbReference type="Proteomes" id="UP001285154"/>
    </source>
</evidence>
<evidence type="ECO:0000256" key="1">
    <source>
        <dbReference type="ARBA" id="ARBA00023015"/>
    </source>
</evidence>
<feature type="domain" description="HTH araC/xylS-type" evidence="4">
    <location>
        <begin position="172"/>
        <end position="270"/>
    </location>
</feature>
<dbReference type="PANTHER" id="PTHR46796:SF6">
    <property type="entry name" value="ARAC SUBFAMILY"/>
    <property type="match status" value="1"/>
</dbReference>
<dbReference type="PROSITE" id="PS01124">
    <property type="entry name" value="HTH_ARAC_FAMILY_2"/>
    <property type="match status" value="1"/>
</dbReference>
<evidence type="ECO:0000313" key="5">
    <source>
        <dbReference type="EMBL" id="MDX8532300.1"/>
    </source>
</evidence>
<dbReference type="Gene3D" id="1.10.10.60">
    <property type="entry name" value="Homeodomain-like"/>
    <property type="match status" value="1"/>
</dbReference>
<evidence type="ECO:0000256" key="3">
    <source>
        <dbReference type="ARBA" id="ARBA00023163"/>
    </source>
</evidence>
<accession>A0ABU5A503</accession>
<dbReference type="SMART" id="SM00342">
    <property type="entry name" value="HTH_ARAC"/>
    <property type="match status" value="1"/>
</dbReference>
<dbReference type="Proteomes" id="UP001285154">
    <property type="component" value="Unassembled WGS sequence"/>
</dbReference>
<reference evidence="5 6" key="1">
    <citation type="submission" date="2023-08" db="EMBL/GenBank/DDBJ databases">
        <title>Implementing the SeqCode for naming new Mesorhizobium species isolated from Vachellia karroo root nodules.</title>
        <authorList>
            <person name="Van Lill M."/>
        </authorList>
    </citation>
    <scope>NUCLEOTIDE SEQUENCE [LARGE SCALE GENOMIC DNA]</scope>
    <source>
        <strain evidence="5 6">VK25D</strain>
    </source>
</reference>
<keyword evidence="3" id="KW-0804">Transcription</keyword>
<dbReference type="PANTHER" id="PTHR46796">
    <property type="entry name" value="HTH-TYPE TRANSCRIPTIONAL ACTIVATOR RHAS-RELATED"/>
    <property type="match status" value="1"/>
</dbReference>
<protein>
    <submittedName>
        <fullName evidence="5">AraC family transcriptional regulator</fullName>
    </submittedName>
</protein>
<dbReference type="RefSeq" id="WP_320248325.1">
    <property type="nucleotide sequence ID" value="NZ_JAVIIQ010000005.1"/>
</dbReference>
<comment type="caution">
    <text evidence="5">The sequence shown here is derived from an EMBL/GenBank/DDBJ whole genome shotgun (WGS) entry which is preliminary data.</text>
</comment>
<evidence type="ECO:0000259" key="4">
    <source>
        <dbReference type="PROSITE" id="PS01124"/>
    </source>
</evidence>
<dbReference type="InterPro" id="IPR009057">
    <property type="entry name" value="Homeodomain-like_sf"/>
</dbReference>
<keyword evidence="2" id="KW-0238">DNA-binding</keyword>
<evidence type="ECO:0000256" key="2">
    <source>
        <dbReference type="ARBA" id="ARBA00023125"/>
    </source>
</evidence>
<organism evidence="5 6">
    <name type="scientific">Mesorhizobium vachelliae</name>
    <dbReference type="NCBI Taxonomy" id="3072309"/>
    <lineage>
        <taxon>Bacteria</taxon>
        <taxon>Pseudomonadati</taxon>
        <taxon>Pseudomonadota</taxon>
        <taxon>Alphaproteobacteria</taxon>
        <taxon>Hyphomicrobiales</taxon>
        <taxon>Phyllobacteriaceae</taxon>
        <taxon>Mesorhizobium</taxon>
    </lineage>
</organism>
<sequence length="272" mass="30336">MPGTWLQTIGVEVEHRRITAGLNYYVPASPYHRLGIHVGPPVNASCRCDGRQHRRVQAHGDIDIVPAGLDGDWEDDADCTILRLWINPGLVRQAARDLEIDPDRLVVEPQFQRRDPKIEHIAWALASGFSPDGPSDRLYSESLARALAVQLVQGASIRQVPSGQTLSSGQKRRLQDFIEANLDQDLSLDELAQVAAISVSHLKALFRRSFGMPAHQYVIHRRVERARQLLDQGKIPLSQIALEAGFAHQSHMARSMKRVLGITPAALARLRR</sequence>